<sequence length="613" mass="68341">MKDIIRDAWLGQGIRLIFNNKFLLYPEEEDSFQWPLPGTSEPEKEQYQPTAAANQGTQTSQGSSEEDVTLQEKQDDHIARRSVEDQTVHRLESRRTVADHSADVERILTRTSSYRFSAERLEEEREMEIQRTKSVPIAPTKTSDGNILVTWYTTDDPENPQNWSRGKKYFVLFQLAIYTCSVYASSSMYVAGSEGIMDEFGVGHAAASLGLAIFVVGYGVGPLLFAPLSEIARFGRNLAYIPTFFLFVILSIPTAVVGNYGGLLVLRFLQGFFGSPCLANGGATVGDMFGLLELPIYLSTWTGAAFWGPALGPAIAGFAVQAKGWRWALWEIVWFTGPIFVLFFIAFPETSSDNILRRRAARLRKRLNRTDLKAQSEIDQADLTFSKIFWDAIIKPIEIFIKDPAITYVNLYTSLIYGIYYSFFEVFPLVYPPDYGFNLGETGLTFLTIGIACLIGVAIFNVYQVKYLIPDIMKRGLRAPEHRLVPALFAAITAPAGYFMFGWTARSSIHWIVNMIGVVILVGSNFIIFQCIFVYIPLSYPQYTASLFAANDISRALFAAGAVMFSRPMFISLGIGKGVSLLASVLSVMGVGGMFFLWLYGAKLRARSTFAAK</sequence>
<feature type="transmembrane region" description="Helical" evidence="6">
    <location>
        <begin position="444"/>
        <end position="463"/>
    </location>
</feature>
<dbReference type="EMBL" id="NAJM01000005">
    <property type="protein sequence ID" value="RVX74155.1"/>
    <property type="molecule type" value="Genomic_DNA"/>
</dbReference>
<feature type="transmembrane region" description="Helical" evidence="6">
    <location>
        <begin position="327"/>
        <end position="347"/>
    </location>
</feature>
<dbReference type="CDD" id="cd17323">
    <property type="entry name" value="MFS_Tpo1_MDR_like"/>
    <property type="match status" value="1"/>
</dbReference>
<dbReference type="PANTHER" id="PTHR23502">
    <property type="entry name" value="MAJOR FACILITATOR SUPERFAMILY"/>
    <property type="match status" value="1"/>
</dbReference>
<gene>
    <name evidence="8" type="ORF">B0A52_01987</name>
</gene>
<reference evidence="8 9" key="1">
    <citation type="submission" date="2017-03" db="EMBL/GenBank/DDBJ databases">
        <title>Genomes of endolithic fungi from Antarctica.</title>
        <authorList>
            <person name="Coleine C."/>
            <person name="Masonjones S."/>
            <person name="Stajich J.E."/>
        </authorList>
    </citation>
    <scope>NUCLEOTIDE SEQUENCE [LARGE SCALE GENOMIC DNA]</scope>
    <source>
        <strain evidence="8 9">CCFEE 6314</strain>
    </source>
</reference>
<dbReference type="OrthoDB" id="3357846at2759"/>
<evidence type="ECO:0000256" key="2">
    <source>
        <dbReference type="ARBA" id="ARBA00022692"/>
    </source>
</evidence>
<dbReference type="SUPFAM" id="SSF103473">
    <property type="entry name" value="MFS general substrate transporter"/>
    <property type="match status" value="1"/>
</dbReference>
<dbReference type="PANTHER" id="PTHR23502:SF23">
    <property type="entry name" value="FLUCONAZOLE RESISTANCE PROTEIN 1"/>
    <property type="match status" value="1"/>
</dbReference>
<dbReference type="GO" id="GO:0005886">
    <property type="term" value="C:plasma membrane"/>
    <property type="evidence" value="ECO:0007669"/>
    <property type="project" value="TreeGrafter"/>
</dbReference>
<dbReference type="VEuPathDB" id="FungiDB:PV10_04752"/>
<organism evidence="8 9">
    <name type="scientific">Exophiala mesophila</name>
    <name type="common">Black yeast-like fungus</name>
    <dbReference type="NCBI Taxonomy" id="212818"/>
    <lineage>
        <taxon>Eukaryota</taxon>
        <taxon>Fungi</taxon>
        <taxon>Dikarya</taxon>
        <taxon>Ascomycota</taxon>
        <taxon>Pezizomycotina</taxon>
        <taxon>Eurotiomycetes</taxon>
        <taxon>Chaetothyriomycetidae</taxon>
        <taxon>Chaetothyriales</taxon>
        <taxon>Herpotrichiellaceae</taxon>
        <taxon>Exophiala</taxon>
    </lineage>
</organism>
<accession>A0A438NEJ3</accession>
<dbReference type="GO" id="GO:0015244">
    <property type="term" value="F:fluconazole transmembrane transporter activity"/>
    <property type="evidence" value="ECO:0007669"/>
    <property type="project" value="TreeGrafter"/>
</dbReference>
<evidence type="ECO:0000256" key="1">
    <source>
        <dbReference type="ARBA" id="ARBA00004141"/>
    </source>
</evidence>
<keyword evidence="3 6" id="KW-1133">Transmembrane helix</keyword>
<dbReference type="AlphaFoldDB" id="A0A438NEJ3"/>
<comment type="caution">
    <text evidence="8">The sequence shown here is derived from an EMBL/GenBank/DDBJ whole genome shotgun (WGS) entry which is preliminary data.</text>
</comment>
<dbReference type="PROSITE" id="PS50850">
    <property type="entry name" value="MFS"/>
    <property type="match status" value="1"/>
</dbReference>
<evidence type="ECO:0000256" key="5">
    <source>
        <dbReference type="SAM" id="MobiDB-lite"/>
    </source>
</evidence>
<feature type="compositionally biased region" description="Polar residues" evidence="5">
    <location>
        <begin position="47"/>
        <end position="63"/>
    </location>
</feature>
<evidence type="ECO:0000256" key="3">
    <source>
        <dbReference type="ARBA" id="ARBA00022989"/>
    </source>
</evidence>
<name>A0A438NEJ3_EXOME</name>
<feature type="transmembrane region" description="Helical" evidence="6">
    <location>
        <begin position="405"/>
        <end position="424"/>
    </location>
</feature>
<dbReference type="GO" id="GO:1990961">
    <property type="term" value="P:xenobiotic detoxification by transmembrane export across the plasma membrane"/>
    <property type="evidence" value="ECO:0007669"/>
    <property type="project" value="TreeGrafter"/>
</dbReference>
<dbReference type="Gene3D" id="1.20.1250.20">
    <property type="entry name" value="MFS general substrate transporter like domains"/>
    <property type="match status" value="1"/>
</dbReference>
<dbReference type="InterPro" id="IPR020846">
    <property type="entry name" value="MFS_dom"/>
</dbReference>
<protein>
    <recommendedName>
        <fullName evidence="7">Major facilitator superfamily (MFS) profile domain-containing protein</fullName>
    </recommendedName>
</protein>
<feature type="transmembrane region" description="Helical" evidence="6">
    <location>
        <begin position="238"/>
        <end position="260"/>
    </location>
</feature>
<evidence type="ECO:0000313" key="9">
    <source>
        <dbReference type="Proteomes" id="UP000288859"/>
    </source>
</evidence>
<dbReference type="InterPro" id="IPR011701">
    <property type="entry name" value="MFS"/>
</dbReference>
<feature type="transmembrane region" description="Helical" evidence="6">
    <location>
        <begin position="169"/>
        <end position="190"/>
    </location>
</feature>
<feature type="transmembrane region" description="Helical" evidence="6">
    <location>
        <begin position="484"/>
        <end position="505"/>
    </location>
</feature>
<feature type="region of interest" description="Disordered" evidence="5">
    <location>
        <begin position="33"/>
        <end position="95"/>
    </location>
</feature>
<evidence type="ECO:0000313" key="8">
    <source>
        <dbReference type="EMBL" id="RVX74155.1"/>
    </source>
</evidence>
<feature type="transmembrane region" description="Helical" evidence="6">
    <location>
        <begin position="556"/>
        <end position="575"/>
    </location>
</feature>
<dbReference type="Proteomes" id="UP000288859">
    <property type="component" value="Unassembled WGS sequence"/>
</dbReference>
<dbReference type="Pfam" id="PF07690">
    <property type="entry name" value="MFS_1"/>
    <property type="match status" value="1"/>
</dbReference>
<feature type="compositionally biased region" description="Basic and acidic residues" evidence="5">
    <location>
        <begin position="70"/>
        <end position="95"/>
    </location>
</feature>
<keyword evidence="4 6" id="KW-0472">Membrane</keyword>
<dbReference type="FunFam" id="1.20.1250.20:FF:000011">
    <property type="entry name" value="MFS multidrug transporter, putative"/>
    <property type="match status" value="1"/>
</dbReference>
<comment type="subcellular location">
    <subcellularLocation>
        <location evidence="1">Membrane</location>
        <topology evidence="1">Multi-pass membrane protein</topology>
    </subcellularLocation>
</comment>
<keyword evidence="2 6" id="KW-0812">Transmembrane</keyword>
<evidence type="ECO:0000256" key="4">
    <source>
        <dbReference type="ARBA" id="ARBA00023136"/>
    </source>
</evidence>
<feature type="transmembrane region" description="Helical" evidence="6">
    <location>
        <begin position="581"/>
        <end position="600"/>
    </location>
</feature>
<feature type="transmembrane region" description="Helical" evidence="6">
    <location>
        <begin position="202"/>
        <end position="226"/>
    </location>
</feature>
<evidence type="ECO:0000259" key="7">
    <source>
        <dbReference type="PROSITE" id="PS50850"/>
    </source>
</evidence>
<evidence type="ECO:0000256" key="6">
    <source>
        <dbReference type="SAM" id="Phobius"/>
    </source>
</evidence>
<proteinExistence type="predicted"/>
<dbReference type="InterPro" id="IPR036259">
    <property type="entry name" value="MFS_trans_sf"/>
</dbReference>
<feature type="domain" description="Major facilitator superfamily (MFS) profile" evidence="7">
    <location>
        <begin position="171"/>
        <end position="605"/>
    </location>
</feature>
<feature type="transmembrane region" description="Helical" evidence="6">
    <location>
        <begin position="511"/>
        <end position="536"/>
    </location>
</feature>